<dbReference type="Proteomes" id="UP001632038">
    <property type="component" value="Unassembled WGS sequence"/>
</dbReference>
<dbReference type="AlphaFoldDB" id="A0ABD3CZR3"/>
<protein>
    <submittedName>
        <fullName evidence="1">Uncharacterized protein</fullName>
    </submittedName>
</protein>
<gene>
    <name evidence="1" type="ORF">CASFOL_020050</name>
</gene>
<evidence type="ECO:0000313" key="2">
    <source>
        <dbReference type="Proteomes" id="UP001632038"/>
    </source>
</evidence>
<name>A0ABD3CZR3_9LAMI</name>
<sequence>MSPSIEKSTKKDNDKGKSKLYDISTSKLLKSFNHWKGKR</sequence>
<dbReference type="EMBL" id="JAVIJP010000027">
    <property type="protein sequence ID" value="KAL3635503.1"/>
    <property type="molecule type" value="Genomic_DNA"/>
</dbReference>
<accession>A0ABD3CZR3</accession>
<proteinExistence type="predicted"/>
<evidence type="ECO:0000313" key="1">
    <source>
        <dbReference type="EMBL" id="KAL3635503.1"/>
    </source>
</evidence>
<keyword evidence="2" id="KW-1185">Reference proteome</keyword>
<reference evidence="2" key="1">
    <citation type="journal article" date="2024" name="IScience">
        <title>Strigolactones Initiate the Formation of Haustorium-like Structures in Castilleja.</title>
        <authorList>
            <person name="Buerger M."/>
            <person name="Peterson D."/>
            <person name="Chory J."/>
        </authorList>
    </citation>
    <scope>NUCLEOTIDE SEQUENCE [LARGE SCALE GENOMIC DNA]</scope>
</reference>
<organism evidence="1 2">
    <name type="scientific">Castilleja foliolosa</name>
    <dbReference type="NCBI Taxonomy" id="1961234"/>
    <lineage>
        <taxon>Eukaryota</taxon>
        <taxon>Viridiplantae</taxon>
        <taxon>Streptophyta</taxon>
        <taxon>Embryophyta</taxon>
        <taxon>Tracheophyta</taxon>
        <taxon>Spermatophyta</taxon>
        <taxon>Magnoliopsida</taxon>
        <taxon>eudicotyledons</taxon>
        <taxon>Gunneridae</taxon>
        <taxon>Pentapetalae</taxon>
        <taxon>asterids</taxon>
        <taxon>lamiids</taxon>
        <taxon>Lamiales</taxon>
        <taxon>Orobanchaceae</taxon>
        <taxon>Pedicularideae</taxon>
        <taxon>Castillejinae</taxon>
        <taxon>Castilleja</taxon>
    </lineage>
</organism>
<comment type="caution">
    <text evidence="1">The sequence shown here is derived from an EMBL/GenBank/DDBJ whole genome shotgun (WGS) entry which is preliminary data.</text>
</comment>